<evidence type="ECO:0000256" key="5">
    <source>
        <dbReference type="ARBA" id="ARBA00022862"/>
    </source>
</evidence>
<evidence type="ECO:0000256" key="8">
    <source>
        <dbReference type="ARBA" id="ARBA00023284"/>
    </source>
</evidence>
<evidence type="ECO:0000256" key="11">
    <source>
        <dbReference type="ARBA" id="ARBA00042639"/>
    </source>
</evidence>
<evidence type="ECO:0000256" key="4">
    <source>
        <dbReference type="ARBA" id="ARBA00022559"/>
    </source>
</evidence>
<comment type="subunit">
    <text evidence="2">Monomer.</text>
</comment>
<evidence type="ECO:0000313" key="16">
    <source>
        <dbReference type="Proteomes" id="UP000030185"/>
    </source>
</evidence>
<dbReference type="eggNOG" id="COG1225">
    <property type="taxonomic scope" value="Bacteria"/>
</dbReference>
<dbReference type="CDD" id="cd03017">
    <property type="entry name" value="PRX_BCP"/>
    <property type="match status" value="1"/>
</dbReference>
<evidence type="ECO:0000313" key="15">
    <source>
        <dbReference type="EMBL" id="GAL83390.1"/>
    </source>
</evidence>
<comment type="catalytic activity">
    <reaction evidence="12">
        <text>a hydroperoxide + [thioredoxin]-dithiol = an alcohol + [thioredoxin]-disulfide + H2O</text>
        <dbReference type="Rhea" id="RHEA:62620"/>
        <dbReference type="Rhea" id="RHEA-COMP:10698"/>
        <dbReference type="Rhea" id="RHEA-COMP:10700"/>
        <dbReference type="ChEBI" id="CHEBI:15377"/>
        <dbReference type="ChEBI" id="CHEBI:29950"/>
        <dbReference type="ChEBI" id="CHEBI:30879"/>
        <dbReference type="ChEBI" id="CHEBI:35924"/>
        <dbReference type="ChEBI" id="CHEBI:50058"/>
        <dbReference type="EC" id="1.11.1.24"/>
    </reaction>
</comment>
<dbReference type="GO" id="GO:0034599">
    <property type="term" value="P:cellular response to oxidative stress"/>
    <property type="evidence" value="ECO:0007669"/>
    <property type="project" value="TreeGrafter"/>
</dbReference>
<dbReference type="SUPFAM" id="SSF52833">
    <property type="entry name" value="Thioredoxin-like"/>
    <property type="match status" value="1"/>
</dbReference>
<dbReference type="Pfam" id="PF00578">
    <property type="entry name" value="AhpC-TSA"/>
    <property type="match status" value="1"/>
</dbReference>
<dbReference type="PIRSF" id="PIRSF000239">
    <property type="entry name" value="AHPC"/>
    <property type="match status" value="1"/>
</dbReference>
<keyword evidence="16" id="KW-1185">Reference proteome</keyword>
<dbReference type="GO" id="GO:0008379">
    <property type="term" value="F:thioredoxin peroxidase activity"/>
    <property type="evidence" value="ECO:0007669"/>
    <property type="project" value="TreeGrafter"/>
</dbReference>
<evidence type="ECO:0000256" key="6">
    <source>
        <dbReference type="ARBA" id="ARBA00023002"/>
    </source>
</evidence>
<keyword evidence="6" id="KW-0560">Oxidoreductase</keyword>
<accession>A0A098L942</accession>
<dbReference type="InterPro" id="IPR036249">
    <property type="entry name" value="Thioredoxin-like_sf"/>
</dbReference>
<evidence type="ECO:0000256" key="3">
    <source>
        <dbReference type="ARBA" id="ARBA00013017"/>
    </source>
</evidence>
<proteinExistence type="inferred from homology"/>
<keyword evidence="5" id="KW-0049">Antioxidant</keyword>
<evidence type="ECO:0000256" key="1">
    <source>
        <dbReference type="ARBA" id="ARBA00003330"/>
    </source>
</evidence>
<dbReference type="OrthoDB" id="9812811at2"/>
<dbReference type="STRING" id="153721.MYP_616"/>
<comment type="function">
    <text evidence="1">Thiol-specific peroxidase that catalyzes the reduction of hydrogen peroxide and organic hydroperoxides to water and alcohols, respectively. Plays a role in cell protection against oxidative stress by detoxifying peroxides and as sensor of hydrogen peroxide-mediated signaling events.</text>
</comment>
<keyword evidence="7" id="KW-1015">Disulfide bond</keyword>
<evidence type="ECO:0000256" key="13">
    <source>
        <dbReference type="PIRSR" id="PIRSR000239-1"/>
    </source>
</evidence>
<dbReference type="NCBIfam" id="NF006960">
    <property type="entry name" value="PRK09437.1"/>
    <property type="match status" value="1"/>
</dbReference>
<feature type="active site" description="Cysteine sulfenic acid (-SOH) intermediate; for peroxidase activity" evidence="13">
    <location>
        <position position="45"/>
    </location>
</feature>
<organism evidence="15 16">
    <name type="scientific">Sporocytophaga myxococcoides</name>
    <dbReference type="NCBI Taxonomy" id="153721"/>
    <lineage>
        <taxon>Bacteria</taxon>
        <taxon>Pseudomonadati</taxon>
        <taxon>Bacteroidota</taxon>
        <taxon>Cytophagia</taxon>
        <taxon>Cytophagales</taxon>
        <taxon>Cytophagaceae</taxon>
        <taxon>Sporocytophaga</taxon>
    </lineage>
</organism>
<comment type="caution">
    <text evidence="15">The sequence shown here is derived from an EMBL/GenBank/DDBJ whole genome shotgun (WGS) entry which is preliminary data.</text>
</comment>
<dbReference type="InterPro" id="IPR013766">
    <property type="entry name" value="Thioredoxin_domain"/>
</dbReference>
<dbReference type="AlphaFoldDB" id="A0A098L942"/>
<dbReference type="EC" id="1.11.1.24" evidence="3"/>
<evidence type="ECO:0000256" key="10">
    <source>
        <dbReference type="ARBA" id="ARBA00038489"/>
    </source>
</evidence>
<evidence type="ECO:0000256" key="7">
    <source>
        <dbReference type="ARBA" id="ARBA00023157"/>
    </source>
</evidence>
<reference evidence="15 16" key="1">
    <citation type="submission" date="2014-09" db="EMBL/GenBank/DDBJ databases">
        <title>Sporocytophaga myxococcoides PG-01 genome sequencing.</title>
        <authorList>
            <person name="Liu L."/>
            <person name="Gao P.J."/>
            <person name="Chen G.J."/>
            <person name="Wang L.S."/>
        </authorList>
    </citation>
    <scope>NUCLEOTIDE SEQUENCE [LARGE SCALE GENOMIC DNA]</scope>
    <source>
        <strain evidence="15 16">PG-01</strain>
    </source>
</reference>
<name>A0A098L942_9BACT</name>
<protein>
    <recommendedName>
        <fullName evidence="3">thioredoxin-dependent peroxiredoxin</fullName>
        <ecNumber evidence="3">1.11.1.24</ecNumber>
    </recommendedName>
    <alternativeName>
        <fullName evidence="9">Thioredoxin peroxidase</fullName>
    </alternativeName>
    <alternativeName>
        <fullName evidence="11">Thioredoxin-dependent peroxiredoxin Bcp</fullName>
    </alternativeName>
</protein>
<evidence type="ECO:0000259" key="14">
    <source>
        <dbReference type="PROSITE" id="PS51352"/>
    </source>
</evidence>
<dbReference type="InterPro" id="IPR024706">
    <property type="entry name" value="Peroxiredoxin_AhpC-typ"/>
</dbReference>
<dbReference type="FunFam" id="3.40.30.10:FF:000007">
    <property type="entry name" value="Thioredoxin-dependent thiol peroxidase"/>
    <property type="match status" value="1"/>
</dbReference>
<evidence type="ECO:0000256" key="2">
    <source>
        <dbReference type="ARBA" id="ARBA00011245"/>
    </source>
</evidence>
<dbReference type="PROSITE" id="PS51352">
    <property type="entry name" value="THIOREDOXIN_2"/>
    <property type="match status" value="1"/>
</dbReference>
<comment type="similarity">
    <text evidence="10">Belongs to the peroxiredoxin family. BCP/PrxQ subfamily.</text>
</comment>
<feature type="domain" description="Thioredoxin" evidence="14">
    <location>
        <begin position="3"/>
        <end position="149"/>
    </location>
</feature>
<dbReference type="GO" id="GO:0045454">
    <property type="term" value="P:cell redox homeostasis"/>
    <property type="evidence" value="ECO:0007669"/>
    <property type="project" value="TreeGrafter"/>
</dbReference>
<dbReference type="Proteomes" id="UP000030185">
    <property type="component" value="Unassembled WGS sequence"/>
</dbReference>
<dbReference type="RefSeq" id="WP_045459130.1">
    <property type="nucleotide sequence ID" value="NZ_BBLT01000001.1"/>
</dbReference>
<evidence type="ECO:0000256" key="9">
    <source>
        <dbReference type="ARBA" id="ARBA00032824"/>
    </source>
</evidence>
<sequence>MTLNTGDKAPLFEGKDQDGKVVKLSDFKGKKVVLYFYPKDDTPGCTAQACNLRDNYNALIKANYVVLGVSSDDEKSHQKFIKKYNLPFTLIADPDKTINELYGVWQEKTNFGKTYMGTVRTTFVIDENGVIEEIISKVTTENHTEQILK</sequence>
<dbReference type="PANTHER" id="PTHR42801:SF4">
    <property type="entry name" value="AHPC_TSA FAMILY PROTEIN"/>
    <property type="match status" value="1"/>
</dbReference>
<dbReference type="InterPro" id="IPR000866">
    <property type="entry name" value="AhpC/TSA"/>
</dbReference>
<keyword evidence="8" id="KW-0676">Redox-active center</keyword>
<dbReference type="GO" id="GO:0005737">
    <property type="term" value="C:cytoplasm"/>
    <property type="evidence" value="ECO:0007669"/>
    <property type="project" value="TreeGrafter"/>
</dbReference>
<dbReference type="Gene3D" id="3.40.30.10">
    <property type="entry name" value="Glutaredoxin"/>
    <property type="match status" value="1"/>
</dbReference>
<dbReference type="EMBL" id="BBLT01000001">
    <property type="protein sequence ID" value="GAL83390.1"/>
    <property type="molecule type" value="Genomic_DNA"/>
</dbReference>
<dbReference type="InterPro" id="IPR050924">
    <property type="entry name" value="Peroxiredoxin_BCP/PrxQ"/>
</dbReference>
<keyword evidence="4" id="KW-0575">Peroxidase</keyword>
<gene>
    <name evidence="15" type="ORF">MYP_616</name>
</gene>
<evidence type="ECO:0000256" key="12">
    <source>
        <dbReference type="ARBA" id="ARBA00049091"/>
    </source>
</evidence>
<dbReference type="PANTHER" id="PTHR42801">
    <property type="entry name" value="THIOREDOXIN-DEPENDENT PEROXIDE REDUCTASE"/>
    <property type="match status" value="1"/>
</dbReference>